<sequence length="740" mass="79448">MGFAEDEVKKYILRNIPKFQDRKASNQLLPHLSRASSLLQTGQEITRKPDREEIFHLAHLILYRTVLQDRCQSGPTRDQLPVYDLTLPPSASFQDQVDTRSQIPESKRPSGNDMTATEGKALEKISVPDQHDRNASESDGSLPGQQENPSNVHLASSRSPVQPRVHLRDASEDQMQTATPESSRSEPGNLVPNWDGFQPSPVCVKNGYFGNMSRTVDKGIAPAPATSSGLTPSRNQPEEDSYLSSGCSPLAPRGQDTEQGEEQDFFGSPANNRSLRLHIQVDEEQKRAQGQQDSNSDVNTLPLLPKEGGRHSQRVNSRTVDGSEIPSGAVPKGSSSFANLQREPKTLPPSIPNETTTASSFKQDSLPVCSGKEPHDHNRCCEATSGVDQRSEGCMAASGGNTDDLETRETPQTAPLLGRSPSDGSPFSPGSSIKERAGQVPNTASVGRFAPLPPDFAGFSSTGVIPPSSPAAVSAIPSDEYSDYLKPPVQETEVVETSLRTASVHMTGGSSRRADTLPSSVMDSTKSRENRKNAGGSSRGAHIYHTNQEEESTSLFKPGVLISGERTRLSSDQQPSSLGGEYSGRSDRLRLSDEYSGNSDSLMISRSEQFGRSVSVGANRASAPLQNGDRSDEGSIQTHTVHIQEPPPVLLTGAPEVTHPGLGNASRSPDDFLDTVAGDQPMKDASSHPGHNDGGRKSLQNESINGSAWLPMSESTWLAVGVALAVLTAVAVVGYKRLQK</sequence>
<proteinExistence type="predicted"/>
<reference evidence="1" key="1">
    <citation type="submission" date="2021-08" db="EMBL/GenBank/DDBJ databases">
        <title>The first chromosome-level gecko genome reveals the dynamic sex chromosomes of Neotropical dwarf geckos (Sphaerodactylidae: Sphaerodactylus).</title>
        <authorList>
            <person name="Pinto B.J."/>
            <person name="Keating S.E."/>
            <person name="Gamble T."/>
        </authorList>
    </citation>
    <scope>NUCLEOTIDE SEQUENCE</scope>
    <source>
        <strain evidence="1">TG3544</strain>
    </source>
</reference>
<dbReference type="Proteomes" id="UP000827872">
    <property type="component" value="Linkage Group LG10"/>
</dbReference>
<evidence type="ECO:0000313" key="2">
    <source>
        <dbReference type="Proteomes" id="UP000827872"/>
    </source>
</evidence>
<evidence type="ECO:0000313" key="1">
    <source>
        <dbReference type="EMBL" id="KAH7988886.1"/>
    </source>
</evidence>
<protein>
    <submittedName>
        <fullName evidence="1">Uncharacterized protein</fullName>
    </submittedName>
</protein>
<keyword evidence="2" id="KW-1185">Reference proteome</keyword>
<accession>A0ACB8E8R9</accession>
<gene>
    <name evidence="1" type="ORF">K3G42_023546</name>
</gene>
<name>A0ACB8E8R9_9SAUR</name>
<organism evidence="1 2">
    <name type="scientific">Sphaerodactylus townsendi</name>
    <dbReference type="NCBI Taxonomy" id="933632"/>
    <lineage>
        <taxon>Eukaryota</taxon>
        <taxon>Metazoa</taxon>
        <taxon>Chordata</taxon>
        <taxon>Craniata</taxon>
        <taxon>Vertebrata</taxon>
        <taxon>Euteleostomi</taxon>
        <taxon>Lepidosauria</taxon>
        <taxon>Squamata</taxon>
        <taxon>Bifurcata</taxon>
        <taxon>Gekkota</taxon>
        <taxon>Sphaerodactylidae</taxon>
        <taxon>Sphaerodactylus</taxon>
    </lineage>
</organism>
<dbReference type="EMBL" id="CM037623">
    <property type="protein sequence ID" value="KAH7988886.1"/>
    <property type="molecule type" value="Genomic_DNA"/>
</dbReference>
<comment type="caution">
    <text evidence="1">The sequence shown here is derived from an EMBL/GenBank/DDBJ whole genome shotgun (WGS) entry which is preliminary data.</text>
</comment>